<evidence type="ECO:0000313" key="2">
    <source>
        <dbReference type="Proteomes" id="UP000054498"/>
    </source>
</evidence>
<dbReference type="STRING" id="145388.A0A0D2M1C9"/>
<dbReference type="OrthoDB" id="4062651at2759"/>
<gene>
    <name evidence="1" type="ORF">MNEG_12694</name>
</gene>
<dbReference type="GeneID" id="25730082"/>
<keyword evidence="2" id="KW-1185">Reference proteome</keyword>
<evidence type="ECO:0000313" key="1">
    <source>
        <dbReference type="EMBL" id="KIY95266.1"/>
    </source>
</evidence>
<sequence length="51" mass="5753">MLKTETEAGHHGASLHGHNAARRQAITELLFFASVGDLFRCKKICNTWRID</sequence>
<dbReference type="EMBL" id="KK103601">
    <property type="protein sequence ID" value="KIY95266.1"/>
    <property type="molecule type" value="Genomic_DNA"/>
</dbReference>
<accession>A0A0D2M1C9</accession>
<dbReference type="RefSeq" id="XP_013894286.1">
    <property type="nucleotide sequence ID" value="XM_014038832.1"/>
</dbReference>
<feature type="non-terminal residue" evidence="1">
    <location>
        <position position="51"/>
    </location>
</feature>
<dbReference type="AlphaFoldDB" id="A0A0D2M1C9"/>
<proteinExistence type="predicted"/>
<name>A0A0D2M1C9_9CHLO</name>
<reference evidence="1 2" key="1">
    <citation type="journal article" date="2013" name="BMC Genomics">
        <title>Reconstruction of the lipid metabolism for the microalga Monoraphidium neglectum from its genome sequence reveals characteristics suitable for biofuel production.</title>
        <authorList>
            <person name="Bogen C."/>
            <person name="Al-Dilaimi A."/>
            <person name="Albersmeier A."/>
            <person name="Wichmann J."/>
            <person name="Grundmann M."/>
            <person name="Rupp O."/>
            <person name="Lauersen K.J."/>
            <person name="Blifernez-Klassen O."/>
            <person name="Kalinowski J."/>
            <person name="Goesmann A."/>
            <person name="Mussgnug J.H."/>
            <person name="Kruse O."/>
        </authorList>
    </citation>
    <scope>NUCLEOTIDE SEQUENCE [LARGE SCALE GENOMIC DNA]</scope>
    <source>
        <strain evidence="1 2">SAG 48.87</strain>
    </source>
</reference>
<dbReference type="KEGG" id="mng:MNEG_12694"/>
<protein>
    <submittedName>
        <fullName evidence="1">Uncharacterized protein</fullName>
    </submittedName>
</protein>
<organism evidence="1 2">
    <name type="scientific">Monoraphidium neglectum</name>
    <dbReference type="NCBI Taxonomy" id="145388"/>
    <lineage>
        <taxon>Eukaryota</taxon>
        <taxon>Viridiplantae</taxon>
        <taxon>Chlorophyta</taxon>
        <taxon>core chlorophytes</taxon>
        <taxon>Chlorophyceae</taxon>
        <taxon>CS clade</taxon>
        <taxon>Sphaeropleales</taxon>
        <taxon>Selenastraceae</taxon>
        <taxon>Monoraphidium</taxon>
    </lineage>
</organism>
<dbReference type="Proteomes" id="UP000054498">
    <property type="component" value="Unassembled WGS sequence"/>
</dbReference>